<dbReference type="Gramene" id="rna32802">
    <property type="protein sequence ID" value="RHN57279.1"/>
    <property type="gene ID" value="gene32802"/>
</dbReference>
<evidence type="ECO:0000313" key="2">
    <source>
        <dbReference type="Proteomes" id="UP000265566"/>
    </source>
</evidence>
<dbReference type="Proteomes" id="UP000265566">
    <property type="component" value="Chromosome 5"/>
</dbReference>
<name>A0A396HVE4_MEDTR</name>
<protein>
    <submittedName>
        <fullName evidence="1">Uncharacterized protein</fullName>
    </submittedName>
</protein>
<evidence type="ECO:0000313" key="1">
    <source>
        <dbReference type="EMBL" id="RHN57279.1"/>
    </source>
</evidence>
<accession>A0A396HVE4</accession>
<reference evidence="2" key="1">
    <citation type="journal article" date="2018" name="Nat. Plants">
        <title>Whole-genome landscape of Medicago truncatula symbiotic genes.</title>
        <authorList>
            <person name="Pecrix Y."/>
            <person name="Staton S.E."/>
            <person name="Sallet E."/>
            <person name="Lelandais-Briere C."/>
            <person name="Moreau S."/>
            <person name="Carrere S."/>
            <person name="Blein T."/>
            <person name="Jardinaud M.F."/>
            <person name="Latrasse D."/>
            <person name="Zouine M."/>
            <person name="Zahm M."/>
            <person name="Kreplak J."/>
            <person name="Mayjonade B."/>
            <person name="Satge C."/>
            <person name="Perez M."/>
            <person name="Cauet S."/>
            <person name="Marande W."/>
            <person name="Chantry-Darmon C."/>
            <person name="Lopez-Roques C."/>
            <person name="Bouchez O."/>
            <person name="Berard A."/>
            <person name="Debelle F."/>
            <person name="Munos S."/>
            <person name="Bendahmane A."/>
            <person name="Berges H."/>
            <person name="Niebel A."/>
            <person name="Buitink J."/>
            <person name="Frugier F."/>
            <person name="Benhamed M."/>
            <person name="Crespi M."/>
            <person name="Gouzy J."/>
            <person name="Gamas P."/>
        </authorList>
    </citation>
    <scope>NUCLEOTIDE SEQUENCE [LARGE SCALE GENOMIC DNA]</scope>
    <source>
        <strain evidence="2">cv. Jemalong A17</strain>
    </source>
</reference>
<gene>
    <name evidence="1" type="ORF">MtrunA17_Chr5g0438651</name>
</gene>
<sequence length="81" mass="8960">MESQICWQLSVRLVFASARCRAFVCCSGLFIRFFQLRADVWLGNSICAGWSQNGSGWYACLKHSSVVLLGVLGCGDSCRFS</sequence>
<comment type="caution">
    <text evidence="1">The sequence shown here is derived from an EMBL/GenBank/DDBJ whole genome shotgun (WGS) entry which is preliminary data.</text>
</comment>
<dbReference type="EMBL" id="PSQE01000005">
    <property type="protein sequence ID" value="RHN57279.1"/>
    <property type="molecule type" value="Genomic_DNA"/>
</dbReference>
<proteinExistence type="predicted"/>
<dbReference type="AlphaFoldDB" id="A0A396HVE4"/>
<organism evidence="1 2">
    <name type="scientific">Medicago truncatula</name>
    <name type="common">Barrel medic</name>
    <name type="synonym">Medicago tribuloides</name>
    <dbReference type="NCBI Taxonomy" id="3880"/>
    <lineage>
        <taxon>Eukaryota</taxon>
        <taxon>Viridiplantae</taxon>
        <taxon>Streptophyta</taxon>
        <taxon>Embryophyta</taxon>
        <taxon>Tracheophyta</taxon>
        <taxon>Spermatophyta</taxon>
        <taxon>Magnoliopsida</taxon>
        <taxon>eudicotyledons</taxon>
        <taxon>Gunneridae</taxon>
        <taxon>Pentapetalae</taxon>
        <taxon>rosids</taxon>
        <taxon>fabids</taxon>
        <taxon>Fabales</taxon>
        <taxon>Fabaceae</taxon>
        <taxon>Papilionoideae</taxon>
        <taxon>50 kb inversion clade</taxon>
        <taxon>NPAAA clade</taxon>
        <taxon>Hologalegina</taxon>
        <taxon>IRL clade</taxon>
        <taxon>Trifolieae</taxon>
        <taxon>Medicago</taxon>
    </lineage>
</organism>